<proteinExistence type="predicted"/>
<evidence type="ECO:0000313" key="2">
    <source>
        <dbReference type="EMBL" id="CAL0319380.1"/>
    </source>
</evidence>
<organism evidence="2 3">
    <name type="scientific">Lupinus luteus</name>
    <name type="common">European yellow lupine</name>
    <dbReference type="NCBI Taxonomy" id="3873"/>
    <lineage>
        <taxon>Eukaryota</taxon>
        <taxon>Viridiplantae</taxon>
        <taxon>Streptophyta</taxon>
        <taxon>Embryophyta</taxon>
        <taxon>Tracheophyta</taxon>
        <taxon>Spermatophyta</taxon>
        <taxon>Magnoliopsida</taxon>
        <taxon>eudicotyledons</taxon>
        <taxon>Gunneridae</taxon>
        <taxon>Pentapetalae</taxon>
        <taxon>rosids</taxon>
        <taxon>fabids</taxon>
        <taxon>Fabales</taxon>
        <taxon>Fabaceae</taxon>
        <taxon>Papilionoideae</taxon>
        <taxon>50 kb inversion clade</taxon>
        <taxon>genistoids sensu lato</taxon>
        <taxon>core genistoids</taxon>
        <taxon>Genisteae</taxon>
        <taxon>Lupinus</taxon>
    </lineage>
</organism>
<comment type="caution">
    <text evidence="2">The sequence shown here is derived from an EMBL/GenBank/DDBJ whole genome shotgun (WGS) entry which is preliminary data.</text>
</comment>
<feature type="region of interest" description="Disordered" evidence="1">
    <location>
        <begin position="114"/>
        <end position="133"/>
    </location>
</feature>
<name>A0AAV1XDW8_LUPLU</name>
<evidence type="ECO:0000256" key="1">
    <source>
        <dbReference type="SAM" id="MobiDB-lite"/>
    </source>
</evidence>
<dbReference type="EMBL" id="CAXHTB010000014">
    <property type="protein sequence ID" value="CAL0319380.1"/>
    <property type="molecule type" value="Genomic_DNA"/>
</dbReference>
<keyword evidence="3" id="KW-1185">Reference proteome</keyword>
<dbReference type="AlphaFoldDB" id="A0AAV1XDW8"/>
<dbReference type="Proteomes" id="UP001497480">
    <property type="component" value="Unassembled WGS sequence"/>
</dbReference>
<reference evidence="2 3" key="1">
    <citation type="submission" date="2024-03" db="EMBL/GenBank/DDBJ databases">
        <authorList>
            <person name="Martinez-Hernandez J."/>
        </authorList>
    </citation>
    <scope>NUCLEOTIDE SEQUENCE [LARGE SCALE GENOMIC DNA]</scope>
</reference>
<sequence length="152" mass="17589">MEEKNKQSKRVSVHDKITYTNGVVITVYVESVKTRLEYPIKKTKPRTYFNGSRVSGIQGYDRRAQLLAHSRQLRNQGSENVSLQTKTIKKGPQQVRICSCSPSTNRRRYRRVVSKVSLERNKSQNKKSNGKRSSTILIKVRNMLKEMSCKEI</sequence>
<evidence type="ECO:0000313" key="3">
    <source>
        <dbReference type="Proteomes" id="UP001497480"/>
    </source>
</evidence>
<protein>
    <submittedName>
        <fullName evidence="2">Uncharacterized protein</fullName>
    </submittedName>
</protein>
<accession>A0AAV1XDW8</accession>
<gene>
    <name evidence="2" type="ORF">LLUT_LOCUS20440</name>
</gene>